<dbReference type="AlphaFoldDB" id="A0A369QD85"/>
<accession>A0A369QD85</accession>
<gene>
    <name evidence="1" type="ORF">HME9302_01449</name>
</gene>
<sequence length="109" mass="11518">MTVHFAAARTPEGSPVARALSRRAIGKPANDNGPGDLRNAGGRNVLSAALRHYVRHGEAAAREAAAQARRARLAGDAGAYRWWASICQTLDRRCAAELVQETSAPKAAS</sequence>
<name>A0A369QD85_9SPHN</name>
<comment type="caution">
    <text evidence="1">The sequence shown here is derived from an EMBL/GenBank/DDBJ whole genome shotgun (WGS) entry which is preliminary data.</text>
</comment>
<dbReference type="Proteomes" id="UP000253727">
    <property type="component" value="Unassembled WGS sequence"/>
</dbReference>
<reference evidence="1 2" key="1">
    <citation type="submission" date="2018-04" db="EMBL/GenBank/DDBJ databases">
        <title>Altererythrobacter sp. HME9302 genome sequencing and assembly.</title>
        <authorList>
            <person name="Kang H."/>
            <person name="Kim H."/>
            <person name="Joh K."/>
        </authorList>
    </citation>
    <scope>NUCLEOTIDE SEQUENCE [LARGE SCALE GENOMIC DNA]</scope>
    <source>
        <strain evidence="1 2">HME9302</strain>
    </source>
</reference>
<evidence type="ECO:0000313" key="2">
    <source>
        <dbReference type="Proteomes" id="UP000253727"/>
    </source>
</evidence>
<protein>
    <submittedName>
        <fullName evidence="1">Uncharacterized protein</fullName>
    </submittedName>
</protein>
<keyword evidence="2" id="KW-1185">Reference proteome</keyword>
<dbReference type="OrthoDB" id="7510084at2"/>
<dbReference type="EMBL" id="QBKA01000002">
    <property type="protein sequence ID" value="RDC60248.1"/>
    <property type="molecule type" value="Genomic_DNA"/>
</dbReference>
<proteinExistence type="predicted"/>
<organism evidence="1 2">
    <name type="scientific">Alteripontixanthobacter maritimus</name>
    <dbReference type="NCBI Taxonomy" id="2161824"/>
    <lineage>
        <taxon>Bacteria</taxon>
        <taxon>Pseudomonadati</taxon>
        <taxon>Pseudomonadota</taxon>
        <taxon>Alphaproteobacteria</taxon>
        <taxon>Sphingomonadales</taxon>
        <taxon>Erythrobacteraceae</taxon>
        <taxon>Alteripontixanthobacter</taxon>
    </lineage>
</organism>
<evidence type="ECO:0000313" key="1">
    <source>
        <dbReference type="EMBL" id="RDC60248.1"/>
    </source>
</evidence>
<dbReference type="RefSeq" id="WP_115366442.1">
    <property type="nucleotide sequence ID" value="NZ_QBKA01000002.1"/>
</dbReference>